<dbReference type="AlphaFoldDB" id="A0A0F9PKA1"/>
<gene>
    <name evidence="1" type="ORF">LCGC14_1205530</name>
</gene>
<proteinExistence type="predicted"/>
<name>A0A0F9PKA1_9ZZZZ</name>
<accession>A0A0F9PKA1</accession>
<sequence>MQQLLAIRPEDLSPVLVEWTDSYTINGWQMLQDVIEIPIGGECRTVGYLLHETDDFMIIALSVDIQEGVVLKAGEVMFIPKAVVKTVTKLNTNTDKEKE</sequence>
<protein>
    <submittedName>
        <fullName evidence="1">Uncharacterized protein</fullName>
    </submittedName>
</protein>
<comment type="caution">
    <text evidence="1">The sequence shown here is derived from an EMBL/GenBank/DDBJ whole genome shotgun (WGS) entry which is preliminary data.</text>
</comment>
<reference evidence="1" key="1">
    <citation type="journal article" date="2015" name="Nature">
        <title>Complex archaea that bridge the gap between prokaryotes and eukaryotes.</title>
        <authorList>
            <person name="Spang A."/>
            <person name="Saw J.H."/>
            <person name="Jorgensen S.L."/>
            <person name="Zaremba-Niedzwiedzka K."/>
            <person name="Martijn J."/>
            <person name="Lind A.E."/>
            <person name="van Eijk R."/>
            <person name="Schleper C."/>
            <person name="Guy L."/>
            <person name="Ettema T.J."/>
        </authorList>
    </citation>
    <scope>NUCLEOTIDE SEQUENCE</scope>
</reference>
<evidence type="ECO:0000313" key="1">
    <source>
        <dbReference type="EMBL" id="KKM93707.1"/>
    </source>
</evidence>
<dbReference type="EMBL" id="LAZR01006229">
    <property type="protein sequence ID" value="KKM93707.1"/>
    <property type="molecule type" value="Genomic_DNA"/>
</dbReference>
<organism evidence="1">
    <name type="scientific">marine sediment metagenome</name>
    <dbReference type="NCBI Taxonomy" id="412755"/>
    <lineage>
        <taxon>unclassified sequences</taxon>
        <taxon>metagenomes</taxon>
        <taxon>ecological metagenomes</taxon>
    </lineage>
</organism>